<dbReference type="Gene3D" id="3.40.50.1000">
    <property type="entry name" value="HAD superfamily/HAD-like"/>
    <property type="match status" value="1"/>
</dbReference>
<dbReference type="OrthoDB" id="9805604at2"/>
<dbReference type="GO" id="GO:0046872">
    <property type="term" value="F:metal ion binding"/>
    <property type="evidence" value="ECO:0007669"/>
    <property type="project" value="UniProtKB-KW"/>
</dbReference>
<dbReference type="RefSeq" id="WP_069859122.1">
    <property type="nucleotide sequence ID" value="NZ_BDFE01000016.1"/>
</dbReference>
<dbReference type="Pfam" id="PF08282">
    <property type="entry name" value="Hydrolase_3"/>
    <property type="match status" value="1"/>
</dbReference>
<comment type="caution">
    <text evidence="8">The sequence shown here is derived from an EMBL/GenBank/DDBJ whole genome shotgun (WGS) entry which is preliminary data.</text>
</comment>
<dbReference type="STRING" id="1592317.DPF_1733"/>
<dbReference type="SFLD" id="SFLDS00003">
    <property type="entry name" value="Haloacid_Dehalogenase"/>
    <property type="match status" value="1"/>
</dbReference>
<dbReference type="GO" id="GO:0016788">
    <property type="term" value="F:hydrolase activity, acting on ester bonds"/>
    <property type="evidence" value="ECO:0007669"/>
    <property type="project" value="InterPro"/>
</dbReference>
<feature type="binding site" evidence="7">
    <location>
        <position position="16"/>
    </location>
    <ligand>
        <name>Mg(2+)</name>
        <dbReference type="ChEBI" id="CHEBI:18420"/>
    </ligand>
</feature>
<dbReference type="SUPFAM" id="SSF56784">
    <property type="entry name" value="HAD-like"/>
    <property type="match status" value="1"/>
</dbReference>
<evidence type="ECO:0000256" key="4">
    <source>
        <dbReference type="ARBA" id="ARBA00022723"/>
    </source>
</evidence>
<dbReference type="PANTHER" id="PTHR21485">
    <property type="entry name" value="HAD SUPERFAMILY MEMBERS CMAS AND KDSC"/>
    <property type="match status" value="1"/>
</dbReference>
<dbReference type="PIRSF" id="PIRSF006118">
    <property type="entry name" value="KDO8-P_Ptase"/>
    <property type="match status" value="1"/>
</dbReference>
<keyword evidence="4 7" id="KW-0479">Metal-binding</keyword>
<dbReference type="FunFam" id="3.40.50.1000:FF:000029">
    <property type="entry name" value="3-deoxy-D-manno-octulosonate 8-phosphate phosphatase KdsC"/>
    <property type="match status" value="1"/>
</dbReference>
<dbReference type="PANTHER" id="PTHR21485:SF3">
    <property type="entry name" value="N-ACYLNEURAMINATE CYTIDYLYLTRANSFERASE"/>
    <property type="match status" value="1"/>
</dbReference>
<dbReference type="GO" id="GO:0008781">
    <property type="term" value="F:N-acylneuraminate cytidylyltransferase activity"/>
    <property type="evidence" value="ECO:0007669"/>
    <property type="project" value="TreeGrafter"/>
</dbReference>
<evidence type="ECO:0000313" key="9">
    <source>
        <dbReference type="Proteomes" id="UP000095200"/>
    </source>
</evidence>
<evidence type="ECO:0000313" key="8">
    <source>
        <dbReference type="EMBL" id="GAU09014.1"/>
    </source>
</evidence>
<gene>
    <name evidence="8" type="ORF">DPF_1733</name>
</gene>
<dbReference type="InterPro" id="IPR023214">
    <property type="entry name" value="HAD_sf"/>
</dbReference>
<keyword evidence="5" id="KW-0378">Hydrolase</keyword>
<comment type="subunit">
    <text evidence="3">Homotetramer.</text>
</comment>
<dbReference type="InterPro" id="IPR010023">
    <property type="entry name" value="KdsC_fam"/>
</dbReference>
<evidence type="ECO:0000256" key="2">
    <source>
        <dbReference type="ARBA" id="ARBA00005893"/>
    </source>
</evidence>
<evidence type="ECO:0000256" key="7">
    <source>
        <dbReference type="PIRSR" id="PIRSR006118-2"/>
    </source>
</evidence>
<dbReference type="SFLD" id="SFLDG01138">
    <property type="entry name" value="C1.6.2:_Deoxy-d-mannose-octulo"/>
    <property type="match status" value="1"/>
</dbReference>
<evidence type="ECO:0000256" key="6">
    <source>
        <dbReference type="ARBA" id="ARBA00022842"/>
    </source>
</evidence>
<keyword evidence="6 7" id="KW-0460">Magnesium</keyword>
<dbReference type="SFLD" id="SFLDG01136">
    <property type="entry name" value="C1.6:_Phosphoserine_Phosphatas"/>
    <property type="match status" value="1"/>
</dbReference>
<keyword evidence="9" id="KW-1185">Reference proteome</keyword>
<feature type="binding site" evidence="7">
    <location>
        <position position="109"/>
    </location>
    <ligand>
        <name>Mg(2+)</name>
        <dbReference type="ChEBI" id="CHEBI:18420"/>
    </ligand>
</feature>
<dbReference type="InterPro" id="IPR036412">
    <property type="entry name" value="HAD-like_sf"/>
</dbReference>
<accession>A0A194AJW1</accession>
<comment type="similarity">
    <text evidence="2">Belongs to the KdsC family.</text>
</comment>
<organism evidence="8 9">
    <name type="scientific">Desulfoplanes formicivorans</name>
    <dbReference type="NCBI Taxonomy" id="1592317"/>
    <lineage>
        <taxon>Bacteria</taxon>
        <taxon>Pseudomonadati</taxon>
        <taxon>Thermodesulfobacteriota</taxon>
        <taxon>Desulfovibrionia</taxon>
        <taxon>Desulfovibrionales</taxon>
        <taxon>Desulfoplanaceae</taxon>
        <taxon>Desulfoplanes</taxon>
    </lineage>
</organism>
<dbReference type="Proteomes" id="UP000095200">
    <property type="component" value="Unassembled WGS sequence"/>
</dbReference>
<feature type="binding site" evidence="7">
    <location>
        <position position="18"/>
    </location>
    <ligand>
        <name>substrate</name>
    </ligand>
</feature>
<evidence type="ECO:0000256" key="1">
    <source>
        <dbReference type="ARBA" id="ARBA00001946"/>
    </source>
</evidence>
<dbReference type="NCBIfam" id="TIGR01670">
    <property type="entry name" value="KdsC-phosphatas"/>
    <property type="match status" value="1"/>
</dbReference>
<name>A0A194AJW1_9BACT</name>
<comment type="cofactor">
    <cofactor evidence="1 7">
        <name>Mg(2+)</name>
        <dbReference type="ChEBI" id="CHEBI:18420"/>
    </cofactor>
</comment>
<proteinExistence type="inferred from homology"/>
<sequence length="173" mass="19031">MNAEERAARVRMLVLDVDGVLTDGGLYYDQEGNILKRFNVQDGLGIKLAQRAGLAIGVISGLDSKAVATRVRELGIEYYYPGHHHKIPVLRQISEQSGIAFSEMAYVGDDWVDVGPMEVVGLPMAVANAQPEIKSMALWIANAHGGQGAVREAIRFILQSQQRLDGLWRTWAD</sequence>
<evidence type="ECO:0000256" key="3">
    <source>
        <dbReference type="ARBA" id="ARBA00011881"/>
    </source>
</evidence>
<dbReference type="AlphaFoldDB" id="A0A194AJW1"/>
<reference evidence="9" key="1">
    <citation type="submission" date="2016-06" db="EMBL/GenBank/DDBJ databases">
        <title>Draft genome sequence of Desulfoplanes formicivorans strain Pf12B.</title>
        <authorList>
            <person name="Watanabe M."/>
            <person name="Kojima H."/>
            <person name="Fukui M."/>
        </authorList>
    </citation>
    <scope>NUCLEOTIDE SEQUENCE [LARGE SCALE GENOMIC DNA]</scope>
    <source>
        <strain evidence="9">Pf12B</strain>
    </source>
</reference>
<dbReference type="EMBL" id="BDFE01000016">
    <property type="protein sequence ID" value="GAU09014.1"/>
    <property type="molecule type" value="Genomic_DNA"/>
</dbReference>
<dbReference type="CDD" id="cd01630">
    <property type="entry name" value="HAD_KDO-like"/>
    <property type="match status" value="1"/>
</dbReference>
<evidence type="ECO:0000256" key="5">
    <source>
        <dbReference type="ARBA" id="ARBA00022801"/>
    </source>
</evidence>
<dbReference type="InterPro" id="IPR050793">
    <property type="entry name" value="CMP-NeuNAc_synthase"/>
</dbReference>
<protein>
    <submittedName>
        <fullName evidence="8">3-deoxy-D-manno-octulosonate 8-phosphate phosphatase, YrbI family</fullName>
    </submittedName>
</protein>